<accession>E2BL11</accession>
<protein>
    <submittedName>
        <fullName evidence="1">Uncharacterized protein</fullName>
    </submittedName>
</protein>
<dbReference type="InParanoid" id="E2BL11"/>
<name>E2BL11_HARSA</name>
<keyword evidence="2" id="KW-1185">Reference proteome</keyword>
<dbReference type="Proteomes" id="UP000008237">
    <property type="component" value="Unassembled WGS sequence"/>
</dbReference>
<dbReference type="STRING" id="610380.E2BL11"/>
<dbReference type="OrthoDB" id="1881at2759"/>
<dbReference type="AlphaFoldDB" id="E2BL11"/>
<dbReference type="OMA" id="TQCFVNA"/>
<evidence type="ECO:0000313" key="2">
    <source>
        <dbReference type="Proteomes" id="UP000008237"/>
    </source>
</evidence>
<sequence length="79" mass="8674">MPTELLLGHSPPVYNPLLYSPLVVTAPSITNRSVPPRIRPCLSSGSLTLDALRNNKQKKRVVFADDRGHPLTQVSLSEL</sequence>
<gene>
    <name evidence="1" type="ORF">EAI_06582</name>
</gene>
<proteinExistence type="predicted"/>
<reference evidence="1 2" key="1">
    <citation type="journal article" date="2010" name="Science">
        <title>Genomic comparison of the ants Camponotus floridanus and Harpegnathos saltator.</title>
        <authorList>
            <person name="Bonasio R."/>
            <person name="Zhang G."/>
            <person name="Ye C."/>
            <person name="Mutti N.S."/>
            <person name="Fang X."/>
            <person name="Qin N."/>
            <person name="Donahue G."/>
            <person name="Yang P."/>
            <person name="Li Q."/>
            <person name="Li C."/>
            <person name="Zhang P."/>
            <person name="Huang Z."/>
            <person name="Berger S.L."/>
            <person name="Reinberg D."/>
            <person name="Wang J."/>
            <person name="Liebig J."/>
        </authorList>
    </citation>
    <scope>NUCLEOTIDE SEQUENCE [LARGE SCALE GENOMIC DNA]</scope>
    <source>
        <strain evidence="1 2">R22 G/1</strain>
    </source>
</reference>
<evidence type="ECO:0000313" key="1">
    <source>
        <dbReference type="EMBL" id="EFN83632.1"/>
    </source>
</evidence>
<dbReference type="EMBL" id="GL448858">
    <property type="protein sequence ID" value="EFN83632.1"/>
    <property type="molecule type" value="Genomic_DNA"/>
</dbReference>
<organism evidence="2">
    <name type="scientific">Harpegnathos saltator</name>
    <name type="common">Jerdon's jumping ant</name>
    <dbReference type="NCBI Taxonomy" id="610380"/>
    <lineage>
        <taxon>Eukaryota</taxon>
        <taxon>Metazoa</taxon>
        <taxon>Ecdysozoa</taxon>
        <taxon>Arthropoda</taxon>
        <taxon>Hexapoda</taxon>
        <taxon>Insecta</taxon>
        <taxon>Pterygota</taxon>
        <taxon>Neoptera</taxon>
        <taxon>Endopterygota</taxon>
        <taxon>Hymenoptera</taxon>
        <taxon>Apocrita</taxon>
        <taxon>Aculeata</taxon>
        <taxon>Formicoidea</taxon>
        <taxon>Formicidae</taxon>
        <taxon>Ponerinae</taxon>
        <taxon>Ponerini</taxon>
        <taxon>Harpegnathos</taxon>
    </lineage>
</organism>